<evidence type="ECO:0000313" key="4">
    <source>
        <dbReference type="EMBL" id="KAK4535064.1"/>
    </source>
</evidence>
<dbReference type="GO" id="GO:0003677">
    <property type="term" value="F:DNA binding"/>
    <property type="evidence" value="ECO:0007669"/>
    <property type="project" value="UniProtKB-KW"/>
</dbReference>
<name>A0AAV9IRY4_CYACA</name>
<dbReference type="AlphaFoldDB" id="A0AAV9IRY4"/>
<feature type="compositionally biased region" description="Low complexity" evidence="2">
    <location>
        <begin position="541"/>
        <end position="550"/>
    </location>
</feature>
<evidence type="ECO:0000256" key="1">
    <source>
        <dbReference type="ARBA" id="ARBA00023125"/>
    </source>
</evidence>
<dbReference type="EMBL" id="JANCYW010000003">
    <property type="protein sequence ID" value="KAK4535064.1"/>
    <property type="molecule type" value="Genomic_DNA"/>
</dbReference>
<evidence type="ECO:0000313" key="5">
    <source>
        <dbReference type="Proteomes" id="UP001301350"/>
    </source>
</evidence>
<feature type="compositionally biased region" description="Low complexity" evidence="2">
    <location>
        <begin position="1053"/>
        <end position="1062"/>
    </location>
</feature>
<gene>
    <name evidence="4" type="ORF">CDCA_CDCA03G1089</name>
</gene>
<evidence type="ECO:0000259" key="3">
    <source>
        <dbReference type="Pfam" id="PF07282"/>
    </source>
</evidence>
<reference evidence="4 5" key="1">
    <citation type="submission" date="2022-07" db="EMBL/GenBank/DDBJ databases">
        <title>Genome-wide signatures of adaptation to extreme environments.</title>
        <authorList>
            <person name="Cho C.H."/>
            <person name="Yoon H.S."/>
        </authorList>
    </citation>
    <scope>NUCLEOTIDE SEQUENCE [LARGE SCALE GENOMIC DNA]</scope>
    <source>
        <strain evidence="4 5">DBV 063 E5</strain>
    </source>
</reference>
<feature type="region of interest" description="Disordered" evidence="2">
    <location>
        <begin position="1007"/>
        <end position="1087"/>
    </location>
</feature>
<feature type="region of interest" description="Disordered" evidence="2">
    <location>
        <begin position="498"/>
        <end position="555"/>
    </location>
</feature>
<dbReference type="Proteomes" id="UP001301350">
    <property type="component" value="Unassembled WGS sequence"/>
</dbReference>
<keyword evidence="5" id="KW-1185">Reference proteome</keyword>
<comment type="caution">
    <text evidence="4">The sequence shown here is derived from an EMBL/GenBank/DDBJ whole genome shotgun (WGS) entry which is preliminary data.</text>
</comment>
<feature type="compositionally biased region" description="Acidic residues" evidence="2">
    <location>
        <begin position="511"/>
        <end position="540"/>
    </location>
</feature>
<evidence type="ECO:0000256" key="2">
    <source>
        <dbReference type="SAM" id="MobiDB-lite"/>
    </source>
</evidence>
<feature type="compositionally biased region" description="Basic residues" evidence="2">
    <location>
        <begin position="1035"/>
        <end position="1052"/>
    </location>
</feature>
<accession>A0AAV9IRY4</accession>
<dbReference type="Pfam" id="PF07282">
    <property type="entry name" value="Cas12f1-like_TNB"/>
    <property type="match status" value="1"/>
</dbReference>
<protein>
    <recommendedName>
        <fullName evidence="3">Cas12f1-like TNB domain-containing protein</fullName>
    </recommendedName>
</protein>
<feature type="compositionally biased region" description="Low complexity" evidence="2">
    <location>
        <begin position="1009"/>
        <end position="1025"/>
    </location>
</feature>
<keyword evidence="1" id="KW-0238">DNA-binding</keyword>
<proteinExistence type="predicted"/>
<sequence>MEEMKWEDRFHRLKQQFDGLRVKLRGPHHMLNVSIEIVDLSAAAMGRVFTDAELKKLFRKHKMSHGRKPHVYTLLTRTLEKRLIKPADVAATLEARFGEATQMAPAATVVLLDIESPPGTEDGKQELSAVPRMPTYTKYELWRMLLLDGHDASPVWGCRKLLLLLLAFRKRLISEDAFLFNLLGRVLAVMKSHKLALETLLCSGDTLTIIEDAVQRMNVLRGHAMRLAHYFAVHCLEAGRELPPLTRDFYVAALYAVSREGLPHNPSGLQRGVKEFFDAEYKLTMGEDGEPELVSRERRVEPILFEGAQLAVNAENNIREHLVQHLCRLVNVHFQVPELVKQVWSNPHLSQKQKQQRVAATRAEFRDVKNDVLQVPSGSELKFTCPKKYHAFVRELREAILPKEHVFAEQGVAYDVKRCPHMYARGFLELCRRLERAGSRLPAALPLRGSQVPGNITIDTRALVHLVSLASDEPLLEAMARVWSAPVCDMVAAVPTGQGEQPVAAGSADPAADDGDDEGELVDDDDADATETTMETEAEQPEAPTTGATPPNSPRDRLVQAISALVQQRLSALQAGGDDTAMAVETTARPARPTRAHGNAEYFADRMVDWLVRRLQERPGALPEGVTATRLRDALAAPLRHLMVGALQDTLRQLRRQAYDGPFTREIKDIVWWSRGFNLDHRDFRAGPAADPRYLFRHMIRTNRVAVSVSLVRCDMQEATRMQLRRRGPKPVPPCCKYLADCSEEELERFRRMRLVVIDPGMGKLLHVFDGVVQMQYSRSQLRVESRHYKFERKLGQLAQTALKHGGRTQTVEQWNTELSEQCARAMTTDGQREWLGVANPLDHAMCEHPCNEEYRRLRHQHRCNEQRSYDWMLNRFEKLYGKPGEVLVLFGDWDMRNHHLRGSPPTKGEGMRELSEKRGYDVRLINEAYTSERCSVCCCAGETKTLMQRPDKRRGKEGEMRTVWRLVQCQNTECEWIHNRDTNAAFNLLRVALAVLHGLPRPAYLCHPRSQNTSSTSSSRSQPESADRQNRRENRGRRNGTGAARKRRRVAAPRTSSSSSAAERDRPVTTRTRTRRQSAAIVTKLG</sequence>
<organism evidence="4 5">
    <name type="scientific">Cyanidium caldarium</name>
    <name type="common">Red alga</name>
    <dbReference type="NCBI Taxonomy" id="2771"/>
    <lineage>
        <taxon>Eukaryota</taxon>
        <taxon>Rhodophyta</taxon>
        <taxon>Bangiophyceae</taxon>
        <taxon>Cyanidiales</taxon>
        <taxon>Cyanidiaceae</taxon>
        <taxon>Cyanidium</taxon>
    </lineage>
</organism>
<feature type="domain" description="Cas12f1-like TNB" evidence="3">
    <location>
        <begin position="916"/>
        <end position="989"/>
    </location>
</feature>
<dbReference type="InterPro" id="IPR010095">
    <property type="entry name" value="Cas12f1-like_TNB"/>
</dbReference>